<dbReference type="EMBL" id="KV417496">
    <property type="protein sequence ID" value="KZP29837.1"/>
    <property type="molecule type" value="Genomic_DNA"/>
</dbReference>
<protein>
    <submittedName>
        <fullName evidence="2">Uncharacterized protein</fullName>
    </submittedName>
</protein>
<gene>
    <name evidence="2" type="ORF">FIBSPDRAFT_159165</name>
</gene>
<feature type="region of interest" description="Disordered" evidence="1">
    <location>
        <begin position="1"/>
        <end position="175"/>
    </location>
</feature>
<evidence type="ECO:0000256" key="1">
    <source>
        <dbReference type="SAM" id="MobiDB-lite"/>
    </source>
</evidence>
<sequence>MVVVDPLTASSEGHSSVNDPDVPATDPTSPTLSDAPVNDEHSVSIVGDQSTPLLDLGPASTEDPAKDDFTPAPIPDSDVTSNLSRTEPLPDALATQEAVTPVEPQATGGTKECLTPIQNLDIYETLEPEEPFSTVRRSTRRTQSKQHQVPAPAEELQNPSSSVAGSQAAGRSRRRYPQRRVWFEVYRNWASVPDREKDEMLERVQDPEAFWMKTMSNLSEWSPPLSQTGDTIQWFY</sequence>
<keyword evidence="3" id="KW-1185">Reference proteome</keyword>
<evidence type="ECO:0000313" key="3">
    <source>
        <dbReference type="Proteomes" id="UP000076532"/>
    </source>
</evidence>
<organism evidence="2 3">
    <name type="scientific">Athelia psychrophila</name>
    <dbReference type="NCBI Taxonomy" id="1759441"/>
    <lineage>
        <taxon>Eukaryota</taxon>
        <taxon>Fungi</taxon>
        <taxon>Dikarya</taxon>
        <taxon>Basidiomycota</taxon>
        <taxon>Agaricomycotina</taxon>
        <taxon>Agaricomycetes</taxon>
        <taxon>Agaricomycetidae</taxon>
        <taxon>Atheliales</taxon>
        <taxon>Atheliaceae</taxon>
        <taxon>Athelia</taxon>
    </lineage>
</organism>
<accession>A0A166SUB0</accession>
<evidence type="ECO:0000313" key="2">
    <source>
        <dbReference type="EMBL" id="KZP29837.1"/>
    </source>
</evidence>
<dbReference type="Proteomes" id="UP000076532">
    <property type="component" value="Unassembled WGS sequence"/>
</dbReference>
<dbReference type="AlphaFoldDB" id="A0A166SUB0"/>
<feature type="compositionally biased region" description="Polar residues" evidence="1">
    <location>
        <begin position="8"/>
        <end position="18"/>
    </location>
</feature>
<name>A0A166SUB0_9AGAM</name>
<dbReference type="OrthoDB" id="3325472at2759"/>
<feature type="compositionally biased region" description="Low complexity" evidence="1">
    <location>
        <begin position="160"/>
        <end position="170"/>
    </location>
</feature>
<reference evidence="2 3" key="1">
    <citation type="journal article" date="2016" name="Mol. Biol. Evol.">
        <title>Comparative Genomics of Early-Diverging Mushroom-Forming Fungi Provides Insights into the Origins of Lignocellulose Decay Capabilities.</title>
        <authorList>
            <person name="Nagy L.G."/>
            <person name="Riley R."/>
            <person name="Tritt A."/>
            <person name="Adam C."/>
            <person name="Daum C."/>
            <person name="Floudas D."/>
            <person name="Sun H."/>
            <person name="Yadav J.S."/>
            <person name="Pangilinan J."/>
            <person name="Larsson K.H."/>
            <person name="Matsuura K."/>
            <person name="Barry K."/>
            <person name="Labutti K."/>
            <person name="Kuo R."/>
            <person name="Ohm R.A."/>
            <person name="Bhattacharya S.S."/>
            <person name="Shirouzu T."/>
            <person name="Yoshinaga Y."/>
            <person name="Martin F.M."/>
            <person name="Grigoriev I.V."/>
            <person name="Hibbett D.S."/>
        </authorList>
    </citation>
    <scope>NUCLEOTIDE SEQUENCE [LARGE SCALE GENOMIC DNA]</scope>
    <source>
        <strain evidence="2 3">CBS 109695</strain>
    </source>
</reference>
<proteinExistence type="predicted"/>